<dbReference type="AlphaFoldDB" id="A0A2K9LQV8"/>
<dbReference type="PROSITE" id="PS01129">
    <property type="entry name" value="PSI_RLU"/>
    <property type="match status" value="1"/>
</dbReference>
<evidence type="ECO:0000256" key="8">
    <source>
        <dbReference type="PROSITE-ProRule" id="PRU00182"/>
    </source>
</evidence>
<comment type="similarity">
    <text evidence="3 9">Belongs to the pseudouridine synthase RluA family.</text>
</comment>
<dbReference type="Pfam" id="PF01479">
    <property type="entry name" value="S4"/>
    <property type="match status" value="1"/>
</dbReference>
<dbReference type="PANTHER" id="PTHR21600">
    <property type="entry name" value="MITOCHONDRIAL RNA PSEUDOURIDINE SYNTHASE"/>
    <property type="match status" value="1"/>
</dbReference>
<dbReference type="InterPro" id="IPR002942">
    <property type="entry name" value="S4_RNA-bd"/>
</dbReference>
<dbReference type="NCBIfam" id="NF008249">
    <property type="entry name" value="PRK11025.1"/>
    <property type="match status" value="1"/>
</dbReference>
<dbReference type="PROSITE" id="PS50889">
    <property type="entry name" value="S4"/>
    <property type="match status" value="1"/>
</dbReference>
<dbReference type="InterPro" id="IPR036986">
    <property type="entry name" value="S4_RNA-bd_sf"/>
</dbReference>
<gene>
    <name evidence="11" type="ORF">Kalk_20265</name>
</gene>
<dbReference type="InterPro" id="IPR006225">
    <property type="entry name" value="PsdUridine_synth_RluC/D"/>
</dbReference>
<sequence length="315" mass="35538">MSSNDNRTAVAMVTVTEDQHGQRLDNFLMSRLKGVPKSAIYRMIRKGEVRVNKGRIKPEHKLQDGDVVRVPPAHTKPASEESLFVGDNLKSQLEAAILYEDDGLIVINKPSGLAVHGGSGVSLGVIEALRLMRPSQRFLELVHRLDRDTSGCLMVAKKRSVLKKLHEDLRDGNNLQKTYIALLWGRWNGLEHRIEAPLRKFHLPSGERVVRVSTDGKQSLTLFRQMELYDNATLVEAKPITGRTHQIRVHAQHAGHAIAGDEKYLHREQAAYFVDKGLKRLFLHAAKLELVDTEGQRRVFEAPLPKELKNVLSRL</sequence>
<dbReference type="Gene3D" id="3.30.2350.10">
    <property type="entry name" value="Pseudouridine synthase"/>
    <property type="match status" value="1"/>
</dbReference>
<evidence type="ECO:0000256" key="3">
    <source>
        <dbReference type="ARBA" id="ARBA00010876"/>
    </source>
</evidence>
<keyword evidence="4" id="KW-0698">rRNA processing</keyword>
<evidence type="ECO:0000256" key="7">
    <source>
        <dbReference type="PIRSR" id="PIRSR606225-1"/>
    </source>
</evidence>
<feature type="domain" description="RNA-binding S4" evidence="10">
    <location>
        <begin position="22"/>
        <end position="90"/>
    </location>
</feature>
<evidence type="ECO:0000256" key="1">
    <source>
        <dbReference type="ARBA" id="ARBA00000381"/>
    </source>
</evidence>
<evidence type="ECO:0000313" key="11">
    <source>
        <dbReference type="EMBL" id="AUM14620.1"/>
    </source>
</evidence>
<comment type="function">
    <text evidence="2">Responsible for synthesis of pseudouridine from uracil at positions 955, 2504 and 2580 in 23S ribosomal RNA.</text>
</comment>
<evidence type="ECO:0000256" key="6">
    <source>
        <dbReference type="ARBA" id="ARBA00023235"/>
    </source>
</evidence>
<feature type="active site" evidence="7">
    <location>
        <position position="146"/>
    </location>
</feature>
<dbReference type="KEGG" id="kak:Kalk_20265"/>
<comment type="catalytic activity">
    <reaction evidence="1">
        <text>uridine(955/2504/2580) in 23S rRNA = pseudouridine(955/2504/2580) in 23S rRNA</text>
        <dbReference type="Rhea" id="RHEA:42528"/>
        <dbReference type="Rhea" id="RHEA-COMP:10099"/>
        <dbReference type="Rhea" id="RHEA-COMP:10100"/>
        <dbReference type="ChEBI" id="CHEBI:65314"/>
        <dbReference type="ChEBI" id="CHEBI:65315"/>
        <dbReference type="EC" id="5.4.99.24"/>
    </reaction>
</comment>
<protein>
    <recommendedName>
        <fullName evidence="9">Pseudouridine synthase</fullName>
        <ecNumber evidence="9">5.4.99.-</ecNumber>
    </recommendedName>
</protein>
<dbReference type="SUPFAM" id="SSF55120">
    <property type="entry name" value="Pseudouridine synthase"/>
    <property type="match status" value="1"/>
</dbReference>
<dbReference type="SUPFAM" id="SSF55174">
    <property type="entry name" value="Alpha-L RNA-binding motif"/>
    <property type="match status" value="1"/>
</dbReference>
<proteinExistence type="inferred from homology"/>
<dbReference type="EMBL" id="CP022684">
    <property type="protein sequence ID" value="AUM14620.1"/>
    <property type="molecule type" value="Genomic_DNA"/>
</dbReference>
<accession>A0A2K9LQV8</accession>
<dbReference type="NCBIfam" id="TIGR00005">
    <property type="entry name" value="rluA_subfam"/>
    <property type="match status" value="1"/>
</dbReference>
<organism evidence="11 12">
    <name type="scientific">Ketobacter alkanivorans</name>
    <dbReference type="NCBI Taxonomy" id="1917421"/>
    <lineage>
        <taxon>Bacteria</taxon>
        <taxon>Pseudomonadati</taxon>
        <taxon>Pseudomonadota</taxon>
        <taxon>Gammaproteobacteria</taxon>
        <taxon>Pseudomonadales</taxon>
        <taxon>Ketobacteraceae</taxon>
        <taxon>Ketobacter</taxon>
    </lineage>
</organism>
<dbReference type="GO" id="GO:0000455">
    <property type="term" value="P:enzyme-directed rRNA pseudouridine synthesis"/>
    <property type="evidence" value="ECO:0007669"/>
    <property type="project" value="UniProtKB-ARBA"/>
</dbReference>
<evidence type="ECO:0000256" key="9">
    <source>
        <dbReference type="RuleBase" id="RU362028"/>
    </source>
</evidence>
<dbReference type="InterPro" id="IPR050188">
    <property type="entry name" value="RluA_PseudoU_synthase"/>
</dbReference>
<dbReference type="Proteomes" id="UP000235116">
    <property type="component" value="Chromosome"/>
</dbReference>
<evidence type="ECO:0000313" key="12">
    <source>
        <dbReference type="Proteomes" id="UP000235116"/>
    </source>
</evidence>
<comment type="catalytic activity">
    <reaction evidence="9">
        <text>a uridine in RNA = a pseudouridine in RNA</text>
        <dbReference type="Rhea" id="RHEA:48348"/>
        <dbReference type="Rhea" id="RHEA-COMP:12068"/>
        <dbReference type="Rhea" id="RHEA-COMP:12069"/>
        <dbReference type="ChEBI" id="CHEBI:65314"/>
        <dbReference type="ChEBI" id="CHEBI:65315"/>
    </reaction>
</comment>
<dbReference type="PANTHER" id="PTHR21600:SF92">
    <property type="entry name" value="RIBOSOMAL LARGE SUBUNIT PSEUDOURIDINE SYNTHASE C"/>
    <property type="match status" value="1"/>
</dbReference>
<keyword evidence="6 9" id="KW-0413">Isomerase</keyword>
<dbReference type="CDD" id="cd00165">
    <property type="entry name" value="S4"/>
    <property type="match status" value="1"/>
</dbReference>
<dbReference type="OrthoDB" id="9807829at2"/>
<dbReference type="GO" id="GO:0003723">
    <property type="term" value="F:RNA binding"/>
    <property type="evidence" value="ECO:0007669"/>
    <property type="project" value="UniProtKB-KW"/>
</dbReference>
<evidence type="ECO:0000259" key="10">
    <source>
        <dbReference type="SMART" id="SM00363"/>
    </source>
</evidence>
<keyword evidence="12" id="KW-1185">Reference proteome</keyword>
<dbReference type="RefSeq" id="WP_101895993.1">
    <property type="nucleotide sequence ID" value="NZ_CP022684.1"/>
</dbReference>
<evidence type="ECO:0000256" key="5">
    <source>
        <dbReference type="ARBA" id="ARBA00022884"/>
    </source>
</evidence>
<dbReference type="CDD" id="cd02869">
    <property type="entry name" value="PseudoU_synth_RluA_like"/>
    <property type="match status" value="1"/>
</dbReference>
<dbReference type="GO" id="GO:0160141">
    <property type="term" value="F:23S rRNA pseudouridine(955/2504/2580) synthase activity"/>
    <property type="evidence" value="ECO:0007669"/>
    <property type="project" value="UniProtKB-EC"/>
</dbReference>
<reference evidence="12" key="1">
    <citation type="submission" date="2017-08" db="EMBL/GenBank/DDBJ databases">
        <title>Direct submision.</title>
        <authorList>
            <person name="Kim S.-J."/>
            <person name="Rhee S.-K."/>
        </authorList>
    </citation>
    <scope>NUCLEOTIDE SEQUENCE [LARGE SCALE GENOMIC DNA]</scope>
    <source>
        <strain evidence="12">GI5</strain>
    </source>
</reference>
<dbReference type="InterPro" id="IPR020103">
    <property type="entry name" value="PsdUridine_synth_cat_dom_sf"/>
</dbReference>
<dbReference type="SMART" id="SM00363">
    <property type="entry name" value="S4"/>
    <property type="match status" value="1"/>
</dbReference>
<evidence type="ECO:0000256" key="4">
    <source>
        <dbReference type="ARBA" id="ARBA00022552"/>
    </source>
</evidence>
<dbReference type="Gene3D" id="3.10.290.10">
    <property type="entry name" value="RNA-binding S4 domain"/>
    <property type="match status" value="1"/>
</dbReference>
<keyword evidence="5 8" id="KW-0694">RNA-binding</keyword>
<name>A0A2K9LQV8_9GAMM</name>
<evidence type="ECO:0000256" key="2">
    <source>
        <dbReference type="ARBA" id="ARBA00002876"/>
    </source>
</evidence>
<dbReference type="Pfam" id="PF00849">
    <property type="entry name" value="PseudoU_synth_2"/>
    <property type="match status" value="1"/>
</dbReference>
<dbReference type="InterPro" id="IPR006145">
    <property type="entry name" value="PsdUridine_synth_RsuA/RluA"/>
</dbReference>
<dbReference type="EC" id="5.4.99.-" evidence="9"/>
<dbReference type="InterPro" id="IPR006224">
    <property type="entry name" value="PsdUridine_synth_RluA-like_CS"/>
</dbReference>